<sequence>MFKHKEVKIPLFIIAIIFSILFVYARYSKINNSTINAKYIDSSCFNSIIKEAFLTDKGYSETLSQYMPYEVFRKTNIYHTYALEYYDGPFQIDLDLDEVSQSYSNELISIKVSHSIIIKDSKDNLAGGSRAPITFTVQEKNNSWYIIECSQPA</sequence>
<keyword evidence="1" id="KW-0472">Membrane</keyword>
<evidence type="ECO:0000313" key="3">
    <source>
        <dbReference type="Proteomes" id="UP000184241"/>
    </source>
</evidence>
<dbReference type="EMBL" id="FQXU01000008">
    <property type="protein sequence ID" value="SHI20997.1"/>
    <property type="molecule type" value="Genomic_DNA"/>
</dbReference>
<evidence type="ECO:0000256" key="1">
    <source>
        <dbReference type="SAM" id="Phobius"/>
    </source>
</evidence>
<reference evidence="2 3" key="1">
    <citation type="submission" date="2016-11" db="EMBL/GenBank/DDBJ databases">
        <authorList>
            <person name="Jaros S."/>
            <person name="Januszkiewicz K."/>
            <person name="Wedrychowicz H."/>
        </authorList>
    </citation>
    <scope>NUCLEOTIDE SEQUENCE [LARGE SCALE GENOMIC DNA]</scope>
    <source>
        <strain evidence="2 3">DSM 6191</strain>
    </source>
</reference>
<protein>
    <recommendedName>
        <fullName evidence="4">DUF4829 domain-containing protein</fullName>
    </recommendedName>
</protein>
<evidence type="ECO:0008006" key="4">
    <source>
        <dbReference type="Google" id="ProtNLM"/>
    </source>
</evidence>
<organism evidence="2 3">
    <name type="scientific">Clostridium intestinale DSM 6191</name>
    <dbReference type="NCBI Taxonomy" id="1121320"/>
    <lineage>
        <taxon>Bacteria</taxon>
        <taxon>Bacillati</taxon>
        <taxon>Bacillota</taxon>
        <taxon>Clostridia</taxon>
        <taxon>Eubacteriales</taxon>
        <taxon>Clostridiaceae</taxon>
        <taxon>Clostridium</taxon>
    </lineage>
</organism>
<feature type="transmembrane region" description="Helical" evidence="1">
    <location>
        <begin position="7"/>
        <end position="27"/>
    </location>
</feature>
<keyword evidence="1" id="KW-1133">Transmembrane helix</keyword>
<name>A0A1M5Z9U9_9CLOT</name>
<evidence type="ECO:0000313" key="2">
    <source>
        <dbReference type="EMBL" id="SHI20997.1"/>
    </source>
</evidence>
<dbReference type="RefSeq" id="WP_083553521.1">
    <property type="nucleotide sequence ID" value="NZ_FQXU01000008.1"/>
</dbReference>
<dbReference type="Proteomes" id="UP000184241">
    <property type="component" value="Unassembled WGS sequence"/>
</dbReference>
<keyword evidence="1" id="KW-0812">Transmembrane</keyword>
<dbReference type="AlphaFoldDB" id="A0A1M5Z9U9"/>
<gene>
    <name evidence="2" type="ORF">SAMN02745941_02678</name>
</gene>
<proteinExistence type="predicted"/>
<accession>A0A1M5Z9U9</accession>